<evidence type="ECO:0000256" key="4">
    <source>
        <dbReference type="ARBA" id="ARBA00022679"/>
    </source>
</evidence>
<keyword evidence="6 10" id="KW-0418">Kinase</keyword>
<dbReference type="Pfam" id="PF01202">
    <property type="entry name" value="SKI"/>
    <property type="match status" value="1"/>
</dbReference>
<dbReference type="EMBL" id="BOMW01000046">
    <property type="protein sequence ID" value="GIF07306.1"/>
    <property type="molecule type" value="Genomic_DNA"/>
</dbReference>
<dbReference type="GO" id="GO:0005737">
    <property type="term" value="C:cytoplasm"/>
    <property type="evidence" value="ECO:0007669"/>
    <property type="project" value="TreeGrafter"/>
</dbReference>
<evidence type="ECO:0000256" key="7">
    <source>
        <dbReference type="ARBA" id="ARBA00022840"/>
    </source>
</evidence>
<gene>
    <name evidence="11" type="primary">aroK_2</name>
    <name evidence="11" type="ORF">Asi03nite_48440</name>
</gene>
<evidence type="ECO:0000256" key="10">
    <source>
        <dbReference type="RuleBase" id="RU363066"/>
    </source>
</evidence>
<dbReference type="FunFam" id="3.40.50.300:FF:000522">
    <property type="entry name" value="Gluconokinase"/>
    <property type="match status" value="1"/>
</dbReference>
<accession>A0A919NAH3</accession>
<dbReference type="PANTHER" id="PTHR43442">
    <property type="entry name" value="GLUCONOKINASE-RELATED"/>
    <property type="match status" value="1"/>
</dbReference>
<dbReference type="InterPro" id="IPR006001">
    <property type="entry name" value="Therm_gnt_kin"/>
</dbReference>
<keyword evidence="7 10" id="KW-0067">ATP-binding</keyword>
<evidence type="ECO:0000256" key="2">
    <source>
        <dbReference type="ARBA" id="ARBA00008420"/>
    </source>
</evidence>
<name>A0A919NAH3_9ACTN</name>
<evidence type="ECO:0000256" key="5">
    <source>
        <dbReference type="ARBA" id="ARBA00022741"/>
    </source>
</evidence>
<keyword evidence="8" id="KW-0311">Gluconate utilization</keyword>
<protein>
    <recommendedName>
        <fullName evidence="3 10">Gluconokinase</fullName>
        <ecNumber evidence="3 10">2.7.1.12</ecNumber>
    </recommendedName>
</protein>
<dbReference type="GO" id="GO:0019521">
    <property type="term" value="P:D-gluconate metabolic process"/>
    <property type="evidence" value="ECO:0007669"/>
    <property type="project" value="UniProtKB-KW"/>
</dbReference>
<dbReference type="EC" id="2.7.1.12" evidence="3 10"/>
<proteinExistence type="inferred from homology"/>
<comment type="pathway">
    <text evidence="1">Carbohydrate acid metabolism.</text>
</comment>
<comment type="similarity">
    <text evidence="2 10">Belongs to the gluconokinase GntK/GntV family.</text>
</comment>
<dbReference type="PANTHER" id="PTHR43442:SF3">
    <property type="entry name" value="GLUCONOKINASE-RELATED"/>
    <property type="match status" value="1"/>
</dbReference>
<keyword evidence="4 10" id="KW-0808">Transferase</keyword>
<organism evidence="11 12">
    <name type="scientific">Actinoplanes siamensis</name>
    <dbReference type="NCBI Taxonomy" id="1223317"/>
    <lineage>
        <taxon>Bacteria</taxon>
        <taxon>Bacillati</taxon>
        <taxon>Actinomycetota</taxon>
        <taxon>Actinomycetes</taxon>
        <taxon>Micromonosporales</taxon>
        <taxon>Micromonosporaceae</taxon>
        <taxon>Actinoplanes</taxon>
    </lineage>
</organism>
<dbReference type="NCBIfam" id="TIGR01313">
    <property type="entry name" value="therm_gnt_kin"/>
    <property type="match status" value="1"/>
</dbReference>
<dbReference type="GO" id="GO:0046316">
    <property type="term" value="F:gluconokinase activity"/>
    <property type="evidence" value="ECO:0007669"/>
    <property type="project" value="UniProtKB-EC"/>
</dbReference>
<dbReference type="InterPro" id="IPR031322">
    <property type="entry name" value="Shikimate/glucono_kinase"/>
</dbReference>
<dbReference type="InterPro" id="IPR027417">
    <property type="entry name" value="P-loop_NTPase"/>
</dbReference>
<dbReference type="CDD" id="cd02021">
    <property type="entry name" value="GntK"/>
    <property type="match status" value="1"/>
</dbReference>
<dbReference type="Proteomes" id="UP000629619">
    <property type="component" value="Unassembled WGS sequence"/>
</dbReference>
<evidence type="ECO:0000256" key="8">
    <source>
        <dbReference type="ARBA" id="ARBA00023064"/>
    </source>
</evidence>
<dbReference type="AlphaFoldDB" id="A0A919NAH3"/>
<dbReference type="SUPFAM" id="SSF52540">
    <property type="entry name" value="P-loop containing nucleoside triphosphate hydrolases"/>
    <property type="match status" value="1"/>
</dbReference>
<keyword evidence="12" id="KW-1185">Reference proteome</keyword>
<evidence type="ECO:0000256" key="1">
    <source>
        <dbReference type="ARBA" id="ARBA00004761"/>
    </source>
</evidence>
<dbReference type="RefSeq" id="WP_203682705.1">
    <property type="nucleotide sequence ID" value="NZ_BOMW01000046.1"/>
</dbReference>
<dbReference type="GO" id="GO:0005524">
    <property type="term" value="F:ATP binding"/>
    <property type="evidence" value="ECO:0007669"/>
    <property type="project" value="UniProtKB-KW"/>
</dbReference>
<evidence type="ECO:0000313" key="12">
    <source>
        <dbReference type="Proteomes" id="UP000629619"/>
    </source>
</evidence>
<comment type="catalytic activity">
    <reaction evidence="9 10">
        <text>D-gluconate + ATP = 6-phospho-D-gluconate + ADP + H(+)</text>
        <dbReference type="Rhea" id="RHEA:19433"/>
        <dbReference type="ChEBI" id="CHEBI:15378"/>
        <dbReference type="ChEBI" id="CHEBI:18391"/>
        <dbReference type="ChEBI" id="CHEBI:30616"/>
        <dbReference type="ChEBI" id="CHEBI:58759"/>
        <dbReference type="ChEBI" id="CHEBI:456216"/>
        <dbReference type="EC" id="2.7.1.12"/>
    </reaction>
</comment>
<sequence length="163" mass="17070">MVPIVVMGVAGCGKSTVGRALADRLGVPYAEADDFHPPANVAKMHSGVPLTDEDRAPWLAAIAASMTDGGLVVSCSALKRAYRDVLRGGNPQAFFVHLVLSPETATARVSGRAGHFMPSTLVASQFAILEPLRPEENGVGIDATLGVDEIVAKVISRMPTHRG</sequence>
<evidence type="ECO:0000256" key="6">
    <source>
        <dbReference type="ARBA" id="ARBA00022777"/>
    </source>
</evidence>
<dbReference type="Gene3D" id="3.40.50.300">
    <property type="entry name" value="P-loop containing nucleotide triphosphate hydrolases"/>
    <property type="match status" value="1"/>
</dbReference>
<evidence type="ECO:0000256" key="9">
    <source>
        <dbReference type="ARBA" id="ARBA00048090"/>
    </source>
</evidence>
<comment type="caution">
    <text evidence="11">The sequence shown here is derived from an EMBL/GenBank/DDBJ whole genome shotgun (WGS) entry which is preliminary data.</text>
</comment>
<evidence type="ECO:0000256" key="3">
    <source>
        <dbReference type="ARBA" id="ARBA00012054"/>
    </source>
</evidence>
<dbReference type="PRINTS" id="PR01100">
    <property type="entry name" value="SHIKIMTKNASE"/>
</dbReference>
<reference evidence="11" key="1">
    <citation type="submission" date="2021-01" db="EMBL/GenBank/DDBJ databases">
        <title>Whole genome shotgun sequence of Actinoplanes siamensis NBRC 109076.</title>
        <authorList>
            <person name="Komaki H."/>
            <person name="Tamura T."/>
        </authorList>
    </citation>
    <scope>NUCLEOTIDE SEQUENCE</scope>
    <source>
        <strain evidence="11">NBRC 109076</strain>
    </source>
</reference>
<evidence type="ECO:0000313" key="11">
    <source>
        <dbReference type="EMBL" id="GIF07306.1"/>
    </source>
</evidence>
<keyword evidence="5 10" id="KW-0547">Nucleotide-binding</keyword>